<name>A0A2G5B1Q8_COERN</name>
<accession>A0A2G5B1Q8</accession>
<protein>
    <submittedName>
        <fullName evidence="1">Uncharacterized protein</fullName>
    </submittedName>
</protein>
<dbReference type="EMBL" id="KZ303555">
    <property type="protein sequence ID" value="PIA12945.1"/>
    <property type="molecule type" value="Genomic_DNA"/>
</dbReference>
<reference evidence="1 2" key="1">
    <citation type="journal article" date="2015" name="Genome Biol. Evol.">
        <title>Phylogenomic analyses indicate that early fungi evolved digesting cell walls of algal ancestors of land plants.</title>
        <authorList>
            <person name="Chang Y."/>
            <person name="Wang S."/>
            <person name="Sekimoto S."/>
            <person name="Aerts A.L."/>
            <person name="Choi C."/>
            <person name="Clum A."/>
            <person name="LaButti K.M."/>
            <person name="Lindquist E.A."/>
            <person name="Yee Ngan C."/>
            <person name="Ohm R.A."/>
            <person name="Salamov A.A."/>
            <person name="Grigoriev I.V."/>
            <person name="Spatafora J.W."/>
            <person name="Berbee M.L."/>
        </authorList>
    </citation>
    <scope>NUCLEOTIDE SEQUENCE [LARGE SCALE GENOMIC DNA]</scope>
    <source>
        <strain evidence="1 2">NRRL 1564</strain>
    </source>
</reference>
<sequence>MGTGLLYGRSIGSGVALISARGETNGCVRRLRKRHVFVVRGQTVLLQGIRAGAAGDNQSTEMPDAMAAVLCGRGCTRALDAACAVCVCAGCRLHAVGRRQQQQQSVRA</sequence>
<organism evidence="1 2">
    <name type="scientific">Coemansia reversa (strain ATCC 12441 / NRRL 1564)</name>
    <dbReference type="NCBI Taxonomy" id="763665"/>
    <lineage>
        <taxon>Eukaryota</taxon>
        <taxon>Fungi</taxon>
        <taxon>Fungi incertae sedis</taxon>
        <taxon>Zoopagomycota</taxon>
        <taxon>Kickxellomycotina</taxon>
        <taxon>Kickxellomycetes</taxon>
        <taxon>Kickxellales</taxon>
        <taxon>Kickxellaceae</taxon>
        <taxon>Coemansia</taxon>
    </lineage>
</organism>
<evidence type="ECO:0000313" key="2">
    <source>
        <dbReference type="Proteomes" id="UP000242474"/>
    </source>
</evidence>
<dbReference type="Proteomes" id="UP000242474">
    <property type="component" value="Unassembled WGS sequence"/>
</dbReference>
<keyword evidence="2" id="KW-1185">Reference proteome</keyword>
<gene>
    <name evidence="1" type="ORF">COEREDRAFT_11980</name>
</gene>
<proteinExistence type="predicted"/>
<dbReference type="AlphaFoldDB" id="A0A2G5B1Q8"/>
<evidence type="ECO:0000313" key="1">
    <source>
        <dbReference type="EMBL" id="PIA12945.1"/>
    </source>
</evidence>